<protein>
    <recommendedName>
        <fullName evidence="5">Pentatricopeptide repeat-containing protein</fullName>
    </recommendedName>
</protein>
<sequence length="705" mass="79532">MSQAHFTTDASGEENHAKVILHGLEEEVVLGSSLTNSYIQSNRLDFAAASFDRIPPRKRNRYSWNTAFSGYSKSKNHCESLRLYNRMRRECDGGGVDSFNLVFAIKACVGMGVLIHGLAMKNGLDKDDYVAPSLVEMYGEFGGMEDEQKVFDEMPLRSSVLWWVFDERRGGFGDDNALTLICLVKACGNVFAGREGKSVDGVSIRRGFIDQSGYLQASVVDMLLDNAREMFERTVDKNVVMWTMLVSGFAKCERAVEAFDLFREMLGERVLPNQCTLAALLVACSSLGSQSHGRSVHGYMIRNEIEMDAVFDMMPDSSMNNAFGINGMFEEALDCFGKMKSRNPFGKHRRRTEAVCVDDKILRDCTRGRALRVYGIDLLGRAVEVEEAKSFIDSMHVKPMASAWGALLNACRIHKNVDLEEEIAEKLLSVGSNESSVYVLLSNIYADAGVWEMHSKELETYGCNPWRDDWFGEEHLRDFYLLGAFVKSAKKIYGFYIKKHKRSLQREMTFPGTWITRLWTKLAKRKEFSENMDYNLPTYGDDIKAFLYLHDNVYYPSPIKLLESSCDRESFKENGGNASYHKTCNGVITQTLHSHASAWGALLNACRIHKNVDLAEEITEKLLSMGSIESSVYLLLSNIYADAGMWEMFPALIPSGHISHQVASKPHLKQSEIYQLQQTDGLVYLTQSNSPQDISFLYPTLSSFL</sequence>
<dbReference type="InterPro" id="IPR002885">
    <property type="entry name" value="PPR_rpt"/>
</dbReference>
<evidence type="ECO:0008006" key="5">
    <source>
        <dbReference type="Google" id="ProtNLM"/>
    </source>
</evidence>
<dbReference type="PANTHER" id="PTHR47926">
    <property type="entry name" value="PENTATRICOPEPTIDE REPEAT-CONTAINING PROTEIN"/>
    <property type="match status" value="1"/>
</dbReference>
<gene>
    <name evidence="3" type="ORF">HID58_064132</name>
</gene>
<dbReference type="Pfam" id="PF13041">
    <property type="entry name" value="PPR_2"/>
    <property type="match status" value="1"/>
</dbReference>
<dbReference type="EMBL" id="JAGKQM010000015">
    <property type="protein sequence ID" value="KAH0876738.1"/>
    <property type="molecule type" value="Genomic_DNA"/>
</dbReference>
<evidence type="ECO:0000256" key="2">
    <source>
        <dbReference type="PROSITE-ProRule" id="PRU00708"/>
    </source>
</evidence>
<proteinExistence type="predicted"/>
<dbReference type="Pfam" id="PF20431">
    <property type="entry name" value="E_motif"/>
    <property type="match status" value="2"/>
</dbReference>
<evidence type="ECO:0000313" key="4">
    <source>
        <dbReference type="Proteomes" id="UP000824890"/>
    </source>
</evidence>
<keyword evidence="4" id="KW-1185">Reference proteome</keyword>
<evidence type="ECO:0000256" key="1">
    <source>
        <dbReference type="ARBA" id="ARBA00022737"/>
    </source>
</evidence>
<dbReference type="InterPro" id="IPR011990">
    <property type="entry name" value="TPR-like_helical_dom_sf"/>
</dbReference>
<keyword evidence="1" id="KW-0677">Repeat</keyword>
<dbReference type="InterPro" id="IPR046848">
    <property type="entry name" value="E_motif"/>
</dbReference>
<evidence type="ECO:0000313" key="3">
    <source>
        <dbReference type="EMBL" id="KAH0876738.1"/>
    </source>
</evidence>
<name>A0ABQ7Z973_BRANA</name>
<dbReference type="PANTHER" id="PTHR47926:SF344">
    <property type="entry name" value="OS07G0636900 PROTEIN"/>
    <property type="match status" value="1"/>
</dbReference>
<dbReference type="Pfam" id="PF01535">
    <property type="entry name" value="PPR"/>
    <property type="match status" value="2"/>
</dbReference>
<dbReference type="PROSITE" id="PS51375">
    <property type="entry name" value="PPR"/>
    <property type="match status" value="2"/>
</dbReference>
<dbReference type="Gene3D" id="1.25.40.10">
    <property type="entry name" value="Tetratricopeptide repeat domain"/>
    <property type="match status" value="3"/>
</dbReference>
<accession>A0ABQ7Z973</accession>
<comment type="caution">
    <text evidence="3">The sequence shown here is derived from an EMBL/GenBank/DDBJ whole genome shotgun (WGS) entry which is preliminary data.</text>
</comment>
<dbReference type="Proteomes" id="UP000824890">
    <property type="component" value="Unassembled WGS sequence"/>
</dbReference>
<organism evidence="3 4">
    <name type="scientific">Brassica napus</name>
    <name type="common">Rape</name>
    <dbReference type="NCBI Taxonomy" id="3708"/>
    <lineage>
        <taxon>Eukaryota</taxon>
        <taxon>Viridiplantae</taxon>
        <taxon>Streptophyta</taxon>
        <taxon>Embryophyta</taxon>
        <taxon>Tracheophyta</taxon>
        <taxon>Spermatophyta</taxon>
        <taxon>Magnoliopsida</taxon>
        <taxon>eudicotyledons</taxon>
        <taxon>Gunneridae</taxon>
        <taxon>Pentapetalae</taxon>
        <taxon>rosids</taxon>
        <taxon>malvids</taxon>
        <taxon>Brassicales</taxon>
        <taxon>Brassicaceae</taxon>
        <taxon>Brassiceae</taxon>
        <taxon>Brassica</taxon>
    </lineage>
</organism>
<reference evidence="3 4" key="1">
    <citation type="submission" date="2021-05" db="EMBL/GenBank/DDBJ databases">
        <title>Genome Assembly of Synthetic Allotetraploid Brassica napus Reveals Homoeologous Exchanges between Subgenomes.</title>
        <authorList>
            <person name="Davis J.T."/>
        </authorList>
    </citation>
    <scope>NUCLEOTIDE SEQUENCE [LARGE SCALE GENOMIC DNA]</scope>
    <source>
        <strain evidence="4">cv. Da-Ae</strain>
        <tissue evidence="3">Seedling</tissue>
    </source>
</reference>
<feature type="repeat" description="PPR" evidence="2">
    <location>
        <begin position="60"/>
        <end position="90"/>
    </location>
</feature>
<feature type="repeat" description="PPR" evidence="2">
    <location>
        <begin position="238"/>
        <end position="272"/>
    </location>
</feature>
<dbReference type="InterPro" id="IPR046960">
    <property type="entry name" value="PPR_At4g14850-like_plant"/>
</dbReference>
<dbReference type="NCBIfam" id="TIGR00756">
    <property type="entry name" value="PPR"/>
    <property type="match status" value="1"/>
</dbReference>